<evidence type="ECO:0000256" key="5">
    <source>
        <dbReference type="ARBA" id="ARBA00022777"/>
    </source>
</evidence>
<keyword evidence="4" id="KW-0547">Nucleotide-binding</keyword>
<dbReference type="Gene3D" id="3.30.63.10">
    <property type="entry name" value="Guanylate Kinase phosphate binding domain"/>
    <property type="match status" value="1"/>
</dbReference>
<protein>
    <recommendedName>
        <fullName evidence="8">Guanylate kinase 1</fullName>
        <ecNumber evidence="2">2.7.4.8</ecNumber>
    </recommendedName>
    <alternativeName>
        <fullName evidence="9">GMP kinase 1</fullName>
    </alternativeName>
</protein>
<dbReference type="NCBIfam" id="TIGR03263">
    <property type="entry name" value="guanyl_kin"/>
    <property type="match status" value="1"/>
</dbReference>
<sequence>MSSIRPVVIAGPSGVGKGTLIAKLMEEFKNIFGFSVSHTTRDPRPGEEDGVHYNFTTRDSMEGEIKEGKFIEFADVHGNFYGTSKAAVDKVADAGKICILDIDVQGVRSVKAAEMIPTPMFIFIKPPSMDLLEQRLRGRGTETEEKVQKRLKGAKAELDYADDNGGANFDSIIVNDDLERAYEAVKDALKENIGVAEHMWNKRVENA</sequence>
<proteinExistence type="inferred from homology"/>
<dbReference type="FunFam" id="3.30.63.10:FF:000002">
    <property type="entry name" value="Guanylate kinase 1"/>
    <property type="match status" value="1"/>
</dbReference>
<keyword evidence="12" id="KW-1185">Reference proteome</keyword>
<evidence type="ECO:0000256" key="6">
    <source>
        <dbReference type="ARBA" id="ARBA00022840"/>
    </source>
</evidence>
<evidence type="ECO:0000256" key="4">
    <source>
        <dbReference type="ARBA" id="ARBA00022741"/>
    </source>
</evidence>
<feature type="domain" description="Guanylate kinase-like" evidence="10">
    <location>
        <begin position="4"/>
        <end position="190"/>
    </location>
</feature>
<keyword evidence="6" id="KW-0067">ATP-binding</keyword>
<dbReference type="SUPFAM" id="SSF52540">
    <property type="entry name" value="P-loop containing nucleoside triphosphate hydrolases"/>
    <property type="match status" value="1"/>
</dbReference>
<dbReference type="PANTHER" id="PTHR23117:SF13">
    <property type="entry name" value="GUANYLATE KINASE"/>
    <property type="match status" value="1"/>
</dbReference>
<evidence type="ECO:0000259" key="10">
    <source>
        <dbReference type="PROSITE" id="PS50052"/>
    </source>
</evidence>
<keyword evidence="3" id="KW-0808">Transferase</keyword>
<dbReference type="PANTHER" id="PTHR23117">
    <property type="entry name" value="GUANYLATE KINASE-RELATED"/>
    <property type="match status" value="1"/>
</dbReference>
<dbReference type="InterPro" id="IPR017665">
    <property type="entry name" value="Guanylate_kinase"/>
</dbReference>
<name>A0AAE0FFM6_9CHLO</name>
<dbReference type="InterPro" id="IPR020590">
    <property type="entry name" value="Guanylate_kinase_CS"/>
</dbReference>
<evidence type="ECO:0000313" key="11">
    <source>
        <dbReference type="EMBL" id="KAK3258952.1"/>
    </source>
</evidence>
<evidence type="ECO:0000256" key="1">
    <source>
        <dbReference type="ARBA" id="ARBA00005790"/>
    </source>
</evidence>
<evidence type="ECO:0000256" key="8">
    <source>
        <dbReference type="ARBA" id="ARBA00067520"/>
    </source>
</evidence>
<evidence type="ECO:0000256" key="2">
    <source>
        <dbReference type="ARBA" id="ARBA00012961"/>
    </source>
</evidence>
<dbReference type="InterPro" id="IPR027417">
    <property type="entry name" value="P-loop_NTPase"/>
</dbReference>
<dbReference type="Pfam" id="PF00625">
    <property type="entry name" value="Guanylate_kin"/>
    <property type="match status" value="1"/>
</dbReference>
<dbReference type="PROSITE" id="PS50052">
    <property type="entry name" value="GUANYLATE_KINASE_2"/>
    <property type="match status" value="1"/>
</dbReference>
<reference evidence="11 12" key="1">
    <citation type="journal article" date="2015" name="Genome Biol. Evol.">
        <title>Comparative Genomics of a Bacterivorous Green Alga Reveals Evolutionary Causalities and Consequences of Phago-Mixotrophic Mode of Nutrition.</title>
        <authorList>
            <person name="Burns J.A."/>
            <person name="Paasch A."/>
            <person name="Narechania A."/>
            <person name="Kim E."/>
        </authorList>
    </citation>
    <scope>NUCLEOTIDE SEQUENCE [LARGE SCALE GENOMIC DNA]</scope>
    <source>
        <strain evidence="11 12">PLY_AMNH</strain>
    </source>
</reference>
<gene>
    <name evidence="11" type="ORF">CYMTET_32029</name>
</gene>
<evidence type="ECO:0000256" key="7">
    <source>
        <dbReference type="ARBA" id="ARBA00048594"/>
    </source>
</evidence>
<dbReference type="Proteomes" id="UP001190700">
    <property type="component" value="Unassembled WGS sequence"/>
</dbReference>
<dbReference type="AlphaFoldDB" id="A0AAE0FFM6"/>
<dbReference type="CDD" id="cd00071">
    <property type="entry name" value="GMPK"/>
    <property type="match status" value="1"/>
</dbReference>
<evidence type="ECO:0000256" key="9">
    <source>
        <dbReference type="ARBA" id="ARBA00081967"/>
    </source>
</evidence>
<dbReference type="GO" id="GO:0005524">
    <property type="term" value="F:ATP binding"/>
    <property type="evidence" value="ECO:0007669"/>
    <property type="project" value="UniProtKB-KW"/>
</dbReference>
<accession>A0AAE0FFM6</accession>
<evidence type="ECO:0000313" key="12">
    <source>
        <dbReference type="Proteomes" id="UP001190700"/>
    </source>
</evidence>
<dbReference type="InterPro" id="IPR008145">
    <property type="entry name" value="GK/Ca_channel_bsu"/>
</dbReference>
<keyword evidence="5 11" id="KW-0418">Kinase</keyword>
<dbReference type="EMBL" id="LGRX02019128">
    <property type="protein sequence ID" value="KAK3258952.1"/>
    <property type="molecule type" value="Genomic_DNA"/>
</dbReference>
<comment type="caution">
    <text evidence="11">The sequence shown here is derived from an EMBL/GenBank/DDBJ whole genome shotgun (WGS) entry which is preliminary data.</text>
</comment>
<dbReference type="SMART" id="SM00072">
    <property type="entry name" value="GuKc"/>
    <property type="match status" value="1"/>
</dbReference>
<organism evidence="11 12">
    <name type="scientific">Cymbomonas tetramitiformis</name>
    <dbReference type="NCBI Taxonomy" id="36881"/>
    <lineage>
        <taxon>Eukaryota</taxon>
        <taxon>Viridiplantae</taxon>
        <taxon>Chlorophyta</taxon>
        <taxon>Pyramimonadophyceae</taxon>
        <taxon>Pyramimonadales</taxon>
        <taxon>Pyramimonadaceae</taxon>
        <taxon>Cymbomonas</taxon>
    </lineage>
</organism>
<dbReference type="FunFam" id="3.40.50.300:FF:000776">
    <property type="entry name" value="Guanylate kinase 2"/>
    <property type="match status" value="1"/>
</dbReference>
<dbReference type="InterPro" id="IPR008144">
    <property type="entry name" value="Guanylate_kin-like_dom"/>
</dbReference>
<dbReference type="PROSITE" id="PS00856">
    <property type="entry name" value="GUANYLATE_KINASE_1"/>
    <property type="match status" value="1"/>
</dbReference>
<dbReference type="EC" id="2.7.4.8" evidence="2"/>
<dbReference type="Gene3D" id="3.40.50.300">
    <property type="entry name" value="P-loop containing nucleotide triphosphate hydrolases"/>
    <property type="match status" value="1"/>
</dbReference>
<comment type="catalytic activity">
    <reaction evidence="7">
        <text>GMP + ATP = GDP + ADP</text>
        <dbReference type="Rhea" id="RHEA:20780"/>
        <dbReference type="ChEBI" id="CHEBI:30616"/>
        <dbReference type="ChEBI" id="CHEBI:58115"/>
        <dbReference type="ChEBI" id="CHEBI:58189"/>
        <dbReference type="ChEBI" id="CHEBI:456216"/>
        <dbReference type="EC" id="2.7.4.8"/>
    </reaction>
</comment>
<evidence type="ECO:0000256" key="3">
    <source>
        <dbReference type="ARBA" id="ARBA00022679"/>
    </source>
</evidence>
<dbReference type="GO" id="GO:0005829">
    <property type="term" value="C:cytosol"/>
    <property type="evidence" value="ECO:0007669"/>
    <property type="project" value="TreeGrafter"/>
</dbReference>
<dbReference type="HAMAP" id="MF_00328">
    <property type="entry name" value="Guanylate_kinase"/>
    <property type="match status" value="1"/>
</dbReference>
<comment type="similarity">
    <text evidence="1">Belongs to the guanylate kinase family.</text>
</comment>
<dbReference type="GO" id="GO:0004385">
    <property type="term" value="F:GMP kinase activity"/>
    <property type="evidence" value="ECO:0007669"/>
    <property type="project" value="UniProtKB-EC"/>
</dbReference>